<accession>A0A9P5Y6N8</accession>
<comment type="similarity">
    <text evidence="1">Belongs to the ustYa family.</text>
</comment>
<dbReference type="OrthoDB" id="3687641at2759"/>
<keyword evidence="3" id="KW-1185">Reference proteome</keyword>
<protein>
    <submittedName>
        <fullName evidence="2">Uncharacterized protein</fullName>
    </submittedName>
</protein>
<gene>
    <name evidence="2" type="ORF">BDZ94DRAFT_1258260</name>
</gene>
<dbReference type="Pfam" id="PF11807">
    <property type="entry name" value="UstYa"/>
    <property type="match status" value="1"/>
</dbReference>
<name>A0A9P5Y6N8_9AGAR</name>
<dbReference type="GO" id="GO:0043386">
    <property type="term" value="P:mycotoxin biosynthetic process"/>
    <property type="evidence" value="ECO:0007669"/>
    <property type="project" value="InterPro"/>
</dbReference>
<sequence>MMIQAARDMHVMTKCKVDLFACTPLIEVPIIIEPAMLKVQATEHYNINNDDDWYSTYAPSGYGSGSIRLSDTDFYRPAVYHQFHCLDMLRRSIVHHNWSDVATEHRMERRVHQCLNMIRQAILCNSDTTLEPSYIYGVRDGRNESAASGLDVPHVCRDWTQVRSYVQSNYIQTHESH</sequence>
<dbReference type="PANTHER" id="PTHR33365:SF6">
    <property type="entry name" value="OXIDASE USTYA"/>
    <property type="match status" value="1"/>
</dbReference>
<proteinExistence type="inferred from homology"/>
<evidence type="ECO:0000256" key="1">
    <source>
        <dbReference type="ARBA" id="ARBA00035112"/>
    </source>
</evidence>
<dbReference type="AlphaFoldDB" id="A0A9P5Y6N8"/>
<dbReference type="EMBL" id="MU150260">
    <property type="protein sequence ID" value="KAF9463669.1"/>
    <property type="molecule type" value="Genomic_DNA"/>
</dbReference>
<reference evidence="2" key="1">
    <citation type="submission" date="2020-11" db="EMBL/GenBank/DDBJ databases">
        <authorList>
            <consortium name="DOE Joint Genome Institute"/>
            <person name="Ahrendt S."/>
            <person name="Riley R."/>
            <person name="Andreopoulos W."/>
            <person name="Labutti K."/>
            <person name="Pangilinan J."/>
            <person name="Ruiz-Duenas F.J."/>
            <person name="Barrasa J.M."/>
            <person name="Sanchez-Garcia M."/>
            <person name="Camarero S."/>
            <person name="Miyauchi S."/>
            <person name="Serrano A."/>
            <person name="Linde D."/>
            <person name="Babiker R."/>
            <person name="Drula E."/>
            <person name="Ayuso-Fernandez I."/>
            <person name="Pacheco R."/>
            <person name="Padilla G."/>
            <person name="Ferreira P."/>
            <person name="Barriuso J."/>
            <person name="Kellner H."/>
            <person name="Castanera R."/>
            <person name="Alfaro M."/>
            <person name="Ramirez L."/>
            <person name="Pisabarro A.G."/>
            <person name="Kuo A."/>
            <person name="Tritt A."/>
            <person name="Lipzen A."/>
            <person name="He G."/>
            <person name="Yan M."/>
            <person name="Ng V."/>
            <person name="Cullen D."/>
            <person name="Martin F."/>
            <person name="Rosso M.-N."/>
            <person name="Henrissat B."/>
            <person name="Hibbett D."/>
            <person name="Martinez A.T."/>
            <person name="Grigoriev I.V."/>
        </authorList>
    </citation>
    <scope>NUCLEOTIDE SEQUENCE</scope>
    <source>
        <strain evidence="2">CBS 247.69</strain>
    </source>
</reference>
<evidence type="ECO:0000313" key="3">
    <source>
        <dbReference type="Proteomes" id="UP000807353"/>
    </source>
</evidence>
<comment type="caution">
    <text evidence="2">The sequence shown here is derived from an EMBL/GenBank/DDBJ whole genome shotgun (WGS) entry which is preliminary data.</text>
</comment>
<organism evidence="2 3">
    <name type="scientific">Collybia nuda</name>
    <dbReference type="NCBI Taxonomy" id="64659"/>
    <lineage>
        <taxon>Eukaryota</taxon>
        <taxon>Fungi</taxon>
        <taxon>Dikarya</taxon>
        <taxon>Basidiomycota</taxon>
        <taxon>Agaricomycotina</taxon>
        <taxon>Agaricomycetes</taxon>
        <taxon>Agaricomycetidae</taxon>
        <taxon>Agaricales</taxon>
        <taxon>Tricholomatineae</taxon>
        <taxon>Clitocybaceae</taxon>
        <taxon>Collybia</taxon>
    </lineage>
</organism>
<dbReference type="InterPro" id="IPR021765">
    <property type="entry name" value="UstYa-like"/>
</dbReference>
<dbReference type="Proteomes" id="UP000807353">
    <property type="component" value="Unassembled WGS sequence"/>
</dbReference>
<dbReference type="PANTHER" id="PTHR33365">
    <property type="entry name" value="YALI0B05434P"/>
    <property type="match status" value="1"/>
</dbReference>
<evidence type="ECO:0000313" key="2">
    <source>
        <dbReference type="EMBL" id="KAF9463669.1"/>
    </source>
</evidence>